<dbReference type="Pfam" id="PF23622">
    <property type="entry name" value="LRR_At1g61320_AtMIF1"/>
    <property type="match status" value="1"/>
</dbReference>
<reference evidence="2 3" key="1">
    <citation type="submission" date="2024-02" db="EMBL/GenBank/DDBJ databases">
        <authorList>
            <person name="Vignale AGUSTIN F."/>
            <person name="Sosa J E."/>
            <person name="Modenutti C."/>
        </authorList>
    </citation>
    <scope>NUCLEOTIDE SEQUENCE [LARGE SCALE GENOMIC DNA]</scope>
</reference>
<feature type="domain" description="At1g61320/AtMIF1 LRR" evidence="1">
    <location>
        <begin position="173"/>
        <end position="342"/>
    </location>
</feature>
<dbReference type="AlphaFoldDB" id="A0ABC8U894"/>
<dbReference type="EMBL" id="CAUOFW020006835">
    <property type="protein sequence ID" value="CAK9176504.1"/>
    <property type="molecule type" value="Genomic_DNA"/>
</dbReference>
<evidence type="ECO:0000313" key="2">
    <source>
        <dbReference type="EMBL" id="CAK9176504.1"/>
    </source>
</evidence>
<dbReference type="InterPro" id="IPR053772">
    <property type="entry name" value="At1g61320/At1g61330-like"/>
</dbReference>
<dbReference type="SUPFAM" id="SSF52058">
    <property type="entry name" value="L domain-like"/>
    <property type="match status" value="1"/>
</dbReference>
<dbReference type="PANTHER" id="PTHR34145">
    <property type="entry name" value="OS02G0105600 PROTEIN"/>
    <property type="match status" value="1"/>
</dbReference>
<dbReference type="PANTHER" id="PTHR34145:SF53">
    <property type="entry name" value="LEUCINE-RICH REPEAT DOMAIN SUPERFAMILY"/>
    <property type="match status" value="1"/>
</dbReference>
<organism evidence="2 3">
    <name type="scientific">Ilex paraguariensis</name>
    <name type="common">yerba mate</name>
    <dbReference type="NCBI Taxonomy" id="185542"/>
    <lineage>
        <taxon>Eukaryota</taxon>
        <taxon>Viridiplantae</taxon>
        <taxon>Streptophyta</taxon>
        <taxon>Embryophyta</taxon>
        <taxon>Tracheophyta</taxon>
        <taxon>Spermatophyta</taxon>
        <taxon>Magnoliopsida</taxon>
        <taxon>eudicotyledons</taxon>
        <taxon>Gunneridae</taxon>
        <taxon>Pentapetalae</taxon>
        <taxon>asterids</taxon>
        <taxon>campanulids</taxon>
        <taxon>Aquifoliales</taxon>
        <taxon>Aquifoliaceae</taxon>
        <taxon>Ilex</taxon>
    </lineage>
</organism>
<name>A0ABC8U894_9AQUA</name>
<proteinExistence type="predicted"/>
<dbReference type="InterPro" id="IPR032675">
    <property type="entry name" value="LRR_dom_sf"/>
</dbReference>
<evidence type="ECO:0000259" key="1">
    <source>
        <dbReference type="Pfam" id="PF23622"/>
    </source>
</evidence>
<keyword evidence="3" id="KW-1185">Reference proteome</keyword>
<evidence type="ECO:0000313" key="3">
    <source>
        <dbReference type="Proteomes" id="UP001642360"/>
    </source>
</evidence>
<dbReference type="InterPro" id="IPR055357">
    <property type="entry name" value="LRR_At1g61320_AtMIF1"/>
</dbReference>
<dbReference type="Proteomes" id="UP001642360">
    <property type="component" value="Unassembled WGS sequence"/>
</dbReference>
<dbReference type="Gene3D" id="3.80.10.10">
    <property type="entry name" value="Ribonuclease Inhibitor"/>
    <property type="match status" value="1"/>
</dbReference>
<protein>
    <recommendedName>
        <fullName evidence="1">At1g61320/AtMIF1 LRR domain-containing protein</fullName>
    </recommendedName>
</protein>
<accession>A0ABC8U894</accession>
<comment type="caution">
    <text evidence="2">The sequence shown here is derived from an EMBL/GenBank/DDBJ whole genome shotgun (WGS) entry which is preliminary data.</text>
</comment>
<dbReference type="InterPro" id="IPR036047">
    <property type="entry name" value="F-box-like_dom_sf"/>
</dbReference>
<gene>
    <name evidence="2" type="ORF">ILEXP_LOCUS46356</name>
</gene>
<dbReference type="SUPFAM" id="SSF81383">
    <property type="entry name" value="F-box domain"/>
    <property type="match status" value="1"/>
</dbReference>
<sequence>MGKKLQKKKKSQFPWRDLSHDRRGDSCNYEILSSLRFHIEEERKDDRISVLPDEILLSFLFLIPFKDALKTIALSTRWRDFWNRAALVRHGDIEDIDCAVGDLLLHFDELNPLDHAGRLQFHFSRGLILLAVIGLEKNLRLDFSKGKQEFPRQFGWHLVLNSIDPTHQPPSYATFVKSLNLTSVSYLTNEIVSSLVSNFQSLESLTIARCEGLRSLRVDVLSKLLNLTILDCPHLKSLYIEAYELQSLRYRGPVCWFSLRGVVHLADAMLDCRSDPGYDHLLHKDFDPLVEAIGDVKTLTLCGWMFRAVIHLPSLGFNKLEDLWWIDSSMEEYNIDALFAFLTIDRTSYCSPSSLSKCYNKVGKLAKLRHLKVVKLEGFTEDENVILLKELLLEVFSVEPRIVVATDGSYPRTIVKIPKHQRKNNLKMVEPKSQRRKSLYKFVEELEDNIGLYSKHAHFDL</sequence>